<feature type="binding site" evidence="9">
    <location>
        <position position="388"/>
    </location>
    <ligand>
        <name>Zn(2+)</name>
        <dbReference type="ChEBI" id="CHEBI:29105"/>
        <note>catalytic</note>
    </ligand>
</feature>
<evidence type="ECO:0000313" key="16">
    <source>
        <dbReference type="Proteomes" id="UP000318582"/>
    </source>
</evidence>
<comment type="caution">
    <text evidence="15">The sequence shown here is derived from an EMBL/GenBank/DDBJ whole genome shotgun (WGS) entry which is preliminary data.</text>
</comment>
<dbReference type="Gene3D" id="2.60.40.1910">
    <property type="match status" value="1"/>
</dbReference>
<feature type="domain" description="Aminopeptidase N-like N-terminal" evidence="14">
    <location>
        <begin position="91"/>
        <end position="281"/>
    </location>
</feature>
<dbReference type="InterPro" id="IPR024571">
    <property type="entry name" value="ERAP1-like_C_dom"/>
</dbReference>
<reference evidence="15 16" key="1">
    <citation type="journal article" date="2019" name="Sci. Rep.">
        <title>Comparative genomics of chytrid fungi reveal insights into the obligate biotrophic and pathogenic lifestyle of Synchytrium endobioticum.</title>
        <authorList>
            <person name="van de Vossenberg B.T.L.H."/>
            <person name="Warris S."/>
            <person name="Nguyen H.D.T."/>
            <person name="van Gent-Pelzer M.P.E."/>
            <person name="Joly D.L."/>
            <person name="van de Geest H.C."/>
            <person name="Bonants P.J.M."/>
            <person name="Smith D.S."/>
            <person name="Levesque C.A."/>
            <person name="van der Lee T.A.J."/>
        </authorList>
    </citation>
    <scope>NUCLEOTIDE SEQUENCE [LARGE SCALE GENOMIC DNA]</scope>
    <source>
        <strain evidence="15 16">CBS 809.83</strain>
    </source>
</reference>
<evidence type="ECO:0000256" key="3">
    <source>
        <dbReference type="ARBA" id="ARBA00022670"/>
    </source>
</evidence>
<dbReference type="InterPro" id="IPR045357">
    <property type="entry name" value="Aminopeptidase_N-like_N"/>
</dbReference>
<dbReference type="Gene3D" id="1.10.390.10">
    <property type="entry name" value="Neutral Protease Domain 2"/>
    <property type="match status" value="1"/>
</dbReference>
<dbReference type="GO" id="GO:0008270">
    <property type="term" value="F:zinc ion binding"/>
    <property type="evidence" value="ECO:0007669"/>
    <property type="project" value="UniProtKB-UniRule"/>
</dbReference>
<keyword evidence="11" id="KW-0472">Membrane</keyword>
<comment type="cofactor">
    <cofactor evidence="9 11">
        <name>Zn(2+)</name>
        <dbReference type="ChEBI" id="CHEBI:29105"/>
    </cofactor>
    <text evidence="9 11">Binds 1 zinc ion per subunit.</text>
</comment>
<dbReference type="InterPro" id="IPR014782">
    <property type="entry name" value="Peptidase_M1_dom"/>
</dbReference>
<dbReference type="Pfam" id="PF01433">
    <property type="entry name" value="Peptidase_M1"/>
    <property type="match status" value="1"/>
</dbReference>
<dbReference type="GO" id="GO:0016020">
    <property type="term" value="C:membrane"/>
    <property type="evidence" value="ECO:0007669"/>
    <property type="project" value="TreeGrafter"/>
</dbReference>
<dbReference type="Pfam" id="PF11838">
    <property type="entry name" value="ERAP1_C"/>
    <property type="match status" value="1"/>
</dbReference>
<feature type="transmembrane region" description="Helical" evidence="11">
    <location>
        <begin position="49"/>
        <end position="66"/>
    </location>
</feature>
<organism evidence="15 16">
    <name type="scientific">Powellomyces hirtus</name>
    <dbReference type="NCBI Taxonomy" id="109895"/>
    <lineage>
        <taxon>Eukaryota</taxon>
        <taxon>Fungi</taxon>
        <taxon>Fungi incertae sedis</taxon>
        <taxon>Chytridiomycota</taxon>
        <taxon>Chytridiomycota incertae sedis</taxon>
        <taxon>Chytridiomycetes</taxon>
        <taxon>Spizellomycetales</taxon>
        <taxon>Powellomycetaceae</taxon>
        <taxon>Powellomyces</taxon>
    </lineage>
</organism>
<dbReference type="Pfam" id="PF17900">
    <property type="entry name" value="Peptidase_M1_N"/>
    <property type="match status" value="1"/>
</dbReference>
<dbReference type="InterPro" id="IPR027268">
    <property type="entry name" value="Peptidase_M4/M1_CTD_sf"/>
</dbReference>
<dbReference type="PANTHER" id="PTHR11533:SF299">
    <property type="entry name" value="AMINOPEPTIDASE"/>
    <property type="match status" value="1"/>
</dbReference>
<name>A0A507E9G2_9FUNG</name>
<evidence type="ECO:0000259" key="12">
    <source>
        <dbReference type="Pfam" id="PF01433"/>
    </source>
</evidence>
<feature type="binding site" evidence="9">
    <location>
        <position position="392"/>
    </location>
    <ligand>
        <name>Zn(2+)</name>
        <dbReference type="ChEBI" id="CHEBI:29105"/>
        <note>catalytic</note>
    </ligand>
</feature>
<evidence type="ECO:0000256" key="6">
    <source>
        <dbReference type="ARBA" id="ARBA00022833"/>
    </source>
</evidence>
<evidence type="ECO:0000256" key="10">
    <source>
        <dbReference type="PIRSR" id="PIRSR634016-4"/>
    </source>
</evidence>
<dbReference type="GO" id="GO:0042277">
    <property type="term" value="F:peptide binding"/>
    <property type="evidence" value="ECO:0007669"/>
    <property type="project" value="TreeGrafter"/>
</dbReference>
<dbReference type="Proteomes" id="UP000318582">
    <property type="component" value="Unassembled WGS sequence"/>
</dbReference>
<keyword evidence="3 11" id="KW-0645">Protease</keyword>
<dbReference type="SUPFAM" id="SSF63737">
    <property type="entry name" value="Leukotriene A4 hydrolase N-terminal domain"/>
    <property type="match status" value="1"/>
</dbReference>
<evidence type="ECO:0000256" key="9">
    <source>
        <dbReference type="PIRSR" id="PIRSR634016-3"/>
    </source>
</evidence>
<evidence type="ECO:0000256" key="2">
    <source>
        <dbReference type="ARBA" id="ARBA00022438"/>
    </source>
</evidence>
<sequence length="990" mass="112764">MAGTVYPRQDFERFHLGTHTGPGLVSSMKTQTSPSECRLGLTRQRRRRVLSACSLALLLGLLLLISQPSCLNSDHRETDLAHVRLPTNVLPLHYVLDMKADLRSSEFSGTASISIQILESTRILELHANGLTLSNIHFKRPDLASPIYPRSTSYHRNDIVRLNMWRPLRVGNYTLVVPYSGVMGNRTMRGFYNSPYTNKLTGAAESVAATHFEPISARRAFPCFDEPHLKATFDMVIAVDKEMDVTSNMPPARIEYIASGKDEHAGRRFWFKRTPPMSTYLVAWAIGPLKSIRALSQNNVDVRVFAQPGRQAEAQYSLIIADICLYYFDFLFEIPFPLPKLDLWPIPDFGGEAMENFGLLIFEDRLLMYNESEYDPEAKQTTALLVAHEIGHQWFGDMVTMSWWDDLWLNEGFAEYMQFGAVASIDPSMDLQSQFFVMEHMLAFYADATSLSHPIASRIDNPTQIPLLFDDISYNKGASVIAMLEQFMRIRSPAEPRGPFARGITEYLHRHSYGSATTSDLWAALDSVLEADGREPVVAQMMRTWVSQPGHPVIKVNFDNDELVLTQCRFSLWREGPDCTTELLYFVPFTYITISLSTYEKSNVELVTFVRRNSSDSSSKLWHRDSSPVLLLANPDRTGLYRTHYSSQEYEKIGEVLLVRPDILSTEDRAGLLSDALALTLSNHVSFGKTQPLLQFLRDERSATVWIAALDGLGGIYAAIERDDTLASEFQLASQELVNDVAMWVGWTDDRQTRDVDRMEDTKERREKTMMRRAILEWAIKHFEKEHPLIQQGLAYYDTIVEHSKQKPADPLPATRMLDLVYQTAIFHNHKQAFRYLLNAHVTKSDRCPGNILDALATTQDPFQQQQLWAAVAGQKWQPYTLKLMCPQRHACSLLLSDDIIHTFAMISRMVNDALEVCVARCSEHPDSIALVKRIVNDHRHHRRPVRVHHQNDDPLYASRVLALRKGLERAHAADKFLDTARNGDRFMNV</sequence>
<dbReference type="GO" id="GO:0006508">
    <property type="term" value="P:proteolysis"/>
    <property type="evidence" value="ECO:0007669"/>
    <property type="project" value="UniProtKB-KW"/>
</dbReference>
<evidence type="ECO:0000256" key="1">
    <source>
        <dbReference type="ARBA" id="ARBA00010136"/>
    </source>
</evidence>
<dbReference type="CDD" id="cd09601">
    <property type="entry name" value="M1_APN-Q_like"/>
    <property type="match status" value="1"/>
</dbReference>
<feature type="binding site" evidence="9">
    <location>
        <position position="411"/>
    </location>
    <ligand>
        <name>Zn(2+)</name>
        <dbReference type="ChEBI" id="CHEBI:29105"/>
        <note>catalytic</note>
    </ligand>
</feature>
<dbReference type="GO" id="GO:0005737">
    <property type="term" value="C:cytoplasm"/>
    <property type="evidence" value="ECO:0007669"/>
    <property type="project" value="TreeGrafter"/>
</dbReference>
<feature type="domain" description="ERAP1-like C-terminal" evidence="13">
    <location>
        <begin position="631"/>
        <end position="872"/>
    </location>
</feature>
<keyword evidence="16" id="KW-1185">Reference proteome</keyword>
<keyword evidence="5 11" id="KW-0378">Hydrolase</keyword>
<keyword evidence="11" id="KW-0812">Transmembrane</keyword>
<dbReference type="EMBL" id="QEAQ01000013">
    <property type="protein sequence ID" value="TPX60713.1"/>
    <property type="molecule type" value="Genomic_DNA"/>
</dbReference>
<evidence type="ECO:0000256" key="5">
    <source>
        <dbReference type="ARBA" id="ARBA00022801"/>
    </source>
</evidence>
<evidence type="ECO:0000259" key="13">
    <source>
        <dbReference type="Pfam" id="PF11838"/>
    </source>
</evidence>
<dbReference type="Gene3D" id="1.25.50.20">
    <property type="match status" value="1"/>
</dbReference>
<gene>
    <name evidence="15" type="ORF">PhCBS80983_g01608</name>
</gene>
<dbReference type="GO" id="GO:0070006">
    <property type="term" value="F:metalloaminopeptidase activity"/>
    <property type="evidence" value="ECO:0007669"/>
    <property type="project" value="TreeGrafter"/>
</dbReference>
<dbReference type="InterPro" id="IPR034016">
    <property type="entry name" value="M1_APN-typ"/>
</dbReference>
<keyword evidence="4 9" id="KW-0479">Metal-binding</keyword>
<dbReference type="PANTHER" id="PTHR11533">
    <property type="entry name" value="PROTEASE M1 ZINC METALLOPROTEASE"/>
    <property type="match status" value="1"/>
</dbReference>
<keyword evidence="7 11" id="KW-0482">Metalloprotease</keyword>
<feature type="site" description="Transition state stabilizer" evidence="10">
    <location>
        <position position="474"/>
    </location>
</feature>
<dbReference type="GO" id="GO:0043171">
    <property type="term" value="P:peptide catabolic process"/>
    <property type="evidence" value="ECO:0007669"/>
    <property type="project" value="TreeGrafter"/>
</dbReference>
<dbReference type="EC" id="3.4.11.-" evidence="11"/>
<evidence type="ECO:0000256" key="11">
    <source>
        <dbReference type="RuleBase" id="RU364040"/>
    </source>
</evidence>
<dbReference type="InterPro" id="IPR042097">
    <property type="entry name" value="Aminopeptidase_N-like_N_sf"/>
</dbReference>
<dbReference type="SUPFAM" id="SSF55486">
    <property type="entry name" value="Metalloproteases ('zincins'), catalytic domain"/>
    <property type="match status" value="1"/>
</dbReference>
<accession>A0A507E9G2</accession>
<proteinExistence type="inferred from homology"/>
<dbReference type="InterPro" id="IPR050344">
    <property type="entry name" value="Peptidase_M1_aminopeptidases"/>
</dbReference>
<dbReference type="PRINTS" id="PR00756">
    <property type="entry name" value="ALADIPTASE"/>
</dbReference>
<dbReference type="FunFam" id="1.10.390.10:FF:000006">
    <property type="entry name" value="Puromycin-sensitive aminopeptidase"/>
    <property type="match status" value="1"/>
</dbReference>
<dbReference type="InterPro" id="IPR001930">
    <property type="entry name" value="Peptidase_M1"/>
</dbReference>
<evidence type="ECO:0000256" key="8">
    <source>
        <dbReference type="PIRSR" id="PIRSR634016-1"/>
    </source>
</evidence>
<keyword evidence="6 9" id="KW-0862">Zinc</keyword>
<evidence type="ECO:0000256" key="4">
    <source>
        <dbReference type="ARBA" id="ARBA00022723"/>
    </source>
</evidence>
<evidence type="ECO:0000313" key="15">
    <source>
        <dbReference type="EMBL" id="TPX60713.1"/>
    </source>
</evidence>
<feature type="active site" description="Proton acceptor" evidence="8">
    <location>
        <position position="389"/>
    </location>
</feature>
<comment type="similarity">
    <text evidence="1 11">Belongs to the peptidase M1 family.</text>
</comment>
<dbReference type="STRING" id="109895.A0A507E9G2"/>
<keyword evidence="2 11" id="KW-0031">Aminopeptidase</keyword>
<dbReference type="AlphaFoldDB" id="A0A507E9G2"/>
<evidence type="ECO:0000256" key="7">
    <source>
        <dbReference type="ARBA" id="ARBA00023049"/>
    </source>
</evidence>
<feature type="domain" description="Peptidase M1 membrane alanine aminopeptidase" evidence="12">
    <location>
        <begin position="320"/>
        <end position="545"/>
    </location>
</feature>
<keyword evidence="11" id="KW-1133">Transmembrane helix</keyword>
<dbReference type="GO" id="GO:0005615">
    <property type="term" value="C:extracellular space"/>
    <property type="evidence" value="ECO:0007669"/>
    <property type="project" value="TreeGrafter"/>
</dbReference>
<evidence type="ECO:0000259" key="14">
    <source>
        <dbReference type="Pfam" id="PF17900"/>
    </source>
</evidence>
<dbReference type="Gene3D" id="2.60.40.1730">
    <property type="entry name" value="tricorn interacting facor f3 domain"/>
    <property type="match status" value="1"/>
</dbReference>
<protein>
    <recommendedName>
        <fullName evidence="11">Aminopeptidase</fullName>
        <ecNumber evidence="11">3.4.11.-</ecNumber>
    </recommendedName>
</protein>